<dbReference type="EMBL" id="JH930472">
    <property type="protein sequence ID" value="EKM56211.1"/>
    <property type="molecule type" value="Genomic_DNA"/>
</dbReference>
<feature type="transmembrane region" description="Helical" evidence="1">
    <location>
        <begin position="90"/>
        <end position="111"/>
    </location>
</feature>
<keyword evidence="3" id="KW-1185">Reference proteome</keyword>
<dbReference type="AlphaFoldDB" id="K5V148"/>
<proteinExistence type="predicted"/>
<reference evidence="2 3" key="1">
    <citation type="journal article" date="2012" name="BMC Genomics">
        <title>Comparative genomics of the white-rot fungi, Phanerochaete carnosa and P. chrysosporium, to elucidate the genetic basis of the distinct wood types they colonize.</title>
        <authorList>
            <person name="Suzuki H."/>
            <person name="MacDonald J."/>
            <person name="Syed K."/>
            <person name="Salamov A."/>
            <person name="Hori C."/>
            <person name="Aerts A."/>
            <person name="Henrissat B."/>
            <person name="Wiebenga A."/>
            <person name="vanKuyk P.A."/>
            <person name="Barry K."/>
            <person name="Lindquist E."/>
            <person name="LaButti K."/>
            <person name="Lapidus A."/>
            <person name="Lucas S."/>
            <person name="Coutinho P."/>
            <person name="Gong Y."/>
            <person name="Samejima M."/>
            <person name="Mahadevan R."/>
            <person name="Abou-Zaid M."/>
            <person name="de Vries R.P."/>
            <person name="Igarashi K."/>
            <person name="Yadav J.S."/>
            <person name="Grigoriev I.V."/>
            <person name="Master E.R."/>
        </authorList>
    </citation>
    <scope>NUCLEOTIDE SEQUENCE [LARGE SCALE GENOMIC DNA]</scope>
    <source>
        <strain evidence="2 3">HHB-10118-sp</strain>
    </source>
</reference>
<protein>
    <recommendedName>
        <fullName evidence="4">Transmembrane protein</fullName>
    </recommendedName>
</protein>
<dbReference type="GeneID" id="18916811"/>
<feature type="transmembrane region" description="Helical" evidence="1">
    <location>
        <begin position="382"/>
        <end position="403"/>
    </location>
</feature>
<keyword evidence="1" id="KW-0812">Transmembrane</keyword>
<dbReference type="RefSeq" id="XP_007396502.1">
    <property type="nucleotide sequence ID" value="XM_007396440.1"/>
</dbReference>
<dbReference type="KEGG" id="pco:PHACADRAFT_257308"/>
<gene>
    <name evidence="2" type="ORF">PHACADRAFT_257308</name>
</gene>
<dbReference type="HOGENOM" id="CLU_652292_0_0_1"/>
<evidence type="ECO:0008006" key="4">
    <source>
        <dbReference type="Google" id="ProtNLM"/>
    </source>
</evidence>
<sequence>MGGFVLDVDASLVPSPTPTPHSQSDRTRFVLTAQGVCFLMEHAPELIPDLSVASIRNRRQYDALAKVLLVVHLFYFCVSCALRLAQSLPLSLLELTTFAHAVCAVATYVVWWRKPFDIAEPTVIAGPHVDEMAAYMLMASRWTTVRCAGLVQSSSPSELSFFDISSTAHGISCDGNQSTALFEQDDKQRTHDVSLLIPGQVEHVGQYVSRVRSDSHAQHLSPSQLQPSSRHFLGPTTQGTEHYHRAGASVTRWTLAARVMARMESAVCAPEVTLLSQHGGLQESVFTIDGPLSWQAVPGFIAAVYGLIHLAAWNTTFPTPEEGLLWRVASCYALGLGVAPSFLLYVLSPAITAISNAVQSVIRLPDNFWHVTRLITRDEHRICIVLYLVFTFYLFMESIRQVFYLSGDAFMLPSFSAYAAP</sequence>
<dbReference type="PANTHER" id="PTHR35043:SF7">
    <property type="entry name" value="TRANSCRIPTION FACTOR DOMAIN-CONTAINING PROTEIN"/>
    <property type="match status" value="1"/>
</dbReference>
<evidence type="ECO:0000313" key="2">
    <source>
        <dbReference type="EMBL" id="EKM56211.1"/>
    </source>
</evidence>
<evidence type="ECO:0000256" key="1">
    <source>
        <dbReference type="SAM" id="Phobius"/>
    </source>
</evidence>
<name>K5V148_PHACS</name>
<dbReference type="InParanoid" id="K5V148"/>
<feature type="transmembrane region" description="Helical" evidence="1">
    <location>
        <begin position="292"/>
        <end position="312"/>
    </location>
</feature>
<dbReference type="PANTHER" id="PTHR35043">
    <property type="entry name" value="TRANSCRIPTION FACTOR DOMAIN-CONTAINING PROTEIN"/>
    <property type="match status" value="1"/>
</dbReference>
<keyword evidence="1" id="KW-1133">Transmembrane helix</keyword>
<accession>K5V148</accession>
<dbReference type="OrthoDB" id="3029001at2759"/>
<organism evidence="2 3">
    <name type="scientific">Phanerochaete carnosa (strain HHB-10118-sp)</name>
    <name type="common">White-rot fungus</name>
    <name type="synonym">Peniophora carnosa</name>
    <dbReference type="NCBI Taxonomy" id="650164"/>
    <lineage>
        <taxon>Eukaryota</taxon>
        <taxon>Fungi</taxon>
        <taxon>Dikarya</taxon>
        <taxon>Basidiomycota</taxon>
        <taxon>Agaricomycotina</taxon>
        <taxon>Agaricomycetes</taxon>
        <taxon>Polyporales</taxon>
        <taxon>Phanerochaetaceae</taxon>
        <taxon>Phanerochaete</taxon>
    </lineage>
</organism>
<dbReference type="Proteomes" id="UP000008370">
    <property type="component" value="Unassembled WGS sequence"/>
</dbReference>
<dbReference type="STRING" id="650164.K5V148"/>
<feature type="transmembrane region" description="Helical" evidence="1">
    <location>
        <begin position="63"/>
        <end position="84"/>
    </location>
</feature>
<keyword evidence="1" id="KW-0472">Membrane</keyword>
<evidence type="ECO:0000313" key="3">
    <source>
        <dbReference type="Proteomes" id="UP000008370"/>
    </source>
</evidence>
<feature type="transmembrane region" description="Helical" evidence="1">
    <location>
        <begin position="324"/>
        <end position="347"/>
    </location>
</feature>